<keyword evidence="2" id="KW-1185">Reference proteome</keyword>
<dbReference type="RefSeq" id="WP_206656044.1">
    <property type="nucleotide sequence ID" value="NZ_CP071182.1"/>
</dbReference>
<dbReference type="Pfam" id="PF14236">
    <property type="entry name" value="DruA"/>
    <property type="match status" value="2"/>
</dbReference>
<name>A0A9X7VXV6_9BACL</name>
<dbReference type="InterPro" id="IPR025639">
    <property type="entry name" value="DruA"/>
</dbReference>
<accession>A0A9X7VXV6</accession>
<evidence type="ECO:0000313" key="1">
    <source>
        <dbReference type="EMBL" id="QSO46679.1"/>
    </source>
</evidence>
<protein>
    <submittedName>
        <fullName evidence="1">DUF4338 domain-containing protein</fullName>
    </submittedName>
</protein>
<sequence>MHSNSRIFSFVPNLPDTAKNMYGRFTKTLTEVPCGSIHNTIELMLDSNELSSLPEQDRLSTQLFFEVLQDIIRQGWTLLYEDGFLRAVPPEMHYLKSTDRDDIKERLRRSLVEARNEQLNEESVRKFITYMEKERTYAGKTVSVLNLFLSPEKLIQDLTTCLNAPQEAQDALLQGSIQPYLQLADTSRDPFTNLRLRDIWRYARYTWSLPYSAQPGRQMQYLIRDASRDCHPIIGIGALGNSVVQITCRDQEIGWSIDTVVRKPDGYRYISSFIEELERSVSDIYWQDLISSSEVQNPTQDTLTHLLNIAAEIPSINKEGEKRSDESVGNAVFSPAYKRKRALALYDVLRAKFIFRLGKSNTTSDKDLFEWLKSKDDGRRAMGTAVRNIKKRHVGSSMMDITTCGAIPPYTDILGGKLVSLLMASPQVVHDYKQRYQNAVSEIASRMKGQNVTRPANLVLLNTTSLYHVGSSQYNRINVPVVNGFIKYHFVGKTLGFGSVHLSQRTYRTIQRLLRIHSELNPQSSAFAAGVNFKMRTIKNGLRHIGLSQLIQHENPRLVYMVPLSTNWREYLTGIETEPQSIYKDLENPSKETELLINYWKHRWFIPRVKSGMGLLKMKGKGRVKLSDLFLYDGAEF</sequence>
<gene>
    <name evidence="1" type="ORF">JZ786_19895</name>
</gene>
<dbReference type="AlphaFoldDB" id="A0A9X7VXV6"/>
<evidence type="ECO:0000313" key="2">
    <source>
        <dbReference type="Proteomes" id="UP000663505"/>
    </source>
</evidence>
<reference evidence="1 2" key="1">
    <citation type="submission" date="2021-02" db="EMBL/GenBank/DDBJ databases">
        <title>Alicyclobacillus curvatus sp. nov. and Alicyclobacillus mengziensis sp. nov., two acidophilic bacteria isolated from acid mine drainage.</title>
        <authorList>
            <person name="Huang Y."/>
        </authorList>
    </citation>
    <scope>NUCLEOTIDE SEQUENCE [LARGE SCALE GENOMIC DNA]</scope>
    <source>
        <strain evidence="1 2">S30H14</strain>
    </source>
</reference>
<organism evidence="1 2">
    <name type="scientific">Alicyclobacillus mengziensis</name>
    <dbReference type="NCBI Taxonomy" id="2931921"/>
    <lineage>
        <taxon>Bacteria</taxon>
        <taxon>Bacillati</taxon>
        <taxon>Bacillota</taxon>
        <taxon>Bacilli</taxon>
        <taxon>Bacillales</taxon>
        <taxon>Alicyclobacillaceae</taxon>
        <taxon>Alicyclobacillus</taxon>
    </lineage>
</organism>
<dbReference type="Proteomes" id="UP000663505">
    <property type="component" value="Chromosome"/>
</dbReference>
<dbReference type="EMBL" id="CP071182">
    <property type="protein sequence ID" value="QSO46679.1"/>
    <property type="molecule type" value="Genomic_DNA"/>
</dbReference>
<dbReference type="KEGG" id="afx:JZ786_19895"/>
<proteinExistence type="predicted"/>